<evidence type="ECO:0000313" key="4">
    <source>
        <dbReference type="Proteomes" id="UP000199532"/>
    </source>
</evidence>
<dbReference type="InterPro" id="IPR043906">
    <property type="entry name" value="Gfo/Idh/MocA_OxRdtase_bact_C"/>
</dbReference>
<dbReference type="STRING" id="408657.SAMN04487995_5737"/>
<dbReference type="Pfam" id="PF01408">
    <property type="entry name" value="GFO_IDH_MocA"/>
    <property type="match status" value="1"/>
</dbReference>
<dbReference type="InterPro" id="IPR036291">
    <property type="entry name" value="NAD(P)-bd_dom_sf"/>
</dbReference>
<proteinExistence type="predicted"/>
<dbReference type="AlphaFoldDB" id="A0A1H7AGY8"/>
<keyword evidence="4" id="KW-1185">Reference proteome</keyword>
<accession>A0A1H7AGY8</accession>
<dbReference type="InterPro" id="IPR000683">
    <property type="entry name" value="Gfo/Idh/MocA-like_OxRdtase_N"/>
</dbReference>
<evidence type="ECO:0000259" key="1">
    <source>
        <dbReference type="Pfam" id="PF01408"/>
    </source>
</evidence>
<gene>
    <name evidence="3" type="ORF">SAMN04487995_5737</name>
</gene>
<dbReference type="OrthoDB" id="9763611at2"/>
<feature type="domain" description="Gfo/Idh/MocA-like oxidoreductase N-terminal" evidence="1">
    <location>
        <begin position="62"/>
        <end position="185"/>
    </location>
</feature>
<dbReference type="EMBL" id="FNXY01000010">
    <property type="protein sequence ID" value="SEJ64913.1"/>
    <property type="molecule type" value="Genomic_DNA"/>
</dbReference>
<evidence type="ECO:0000313" key="3">
    <source>
        <dbReference type="EMBL" id="SEJ64913.1"/>
    </source>
</evidence>
<dbReference type="InterPro" id="IPR050463">
    <property type="entry name" value="Gfo/Idh/MocA_oxidrdct_glycsds"/>
</dbReference>
<dbReference type="RefSeq" id="WP_090341406.1">
    <property type="nucleotide sequence ID" value="NZ_FNXY01000010.1"/>
</dbReference>
<name>A0A1H7AGY8_9BACT</name>
<dbReference type="GO" id="GO:0000166">
    <property type="term" value="F:nucleotide binding"/>
    <property type="evidence" value="ECO:0007669"/>
    <property type="project" value="InterPro"/>
</dbReference>
<protein>
    <submittedName>
        <fullName evidence="3">Predicted dehydrogenase</fullName>
    </submittedName>
</protein>
<dbReference type="PROSITE" id="PS51318">
    <property type="entry name" value="TAT"/>
    <property type="match status" value="1"/>
</dbReference>
<dbReference type="Gene3D" id="3.40.50.720">
    <property type="entry name" value="NAD(P)-binding Rossmann-like Domain"/>
    <property type="match status" value="1"/>
</dbReference>
<organism evidence="3 4">
    <name type="scientific">Dyadobacter koreensis</name>
    <dbReference type="NCBI Taxonomy" id="408657"/>
    <lineage>
        <taxon>Bacteria</taxon>
        <taxon>Pseudomonadati</taxon>
        <taxon>Bacteroidota</taxon>
        <taxon>Cytophagia</taxon>
        <taxon>Cytophagales</taxon>
        <taxon>Spirosomataceae</taxon>
        <taxon>Dyadobacter</taxon>
    </lineage>
</organism>
<dbReference type="PANTHER" id="PTHR43818">
    <property type="entry name" value="BCDNA.GH03377"/>
    <property type="match status" value="1"/>
</dbReference>
<dbReference type="SUPFAM" id="SSF51735">
    <property type="entry name" value="NAD(P)-binding Rossmann-fold domains"/>
    <property type="match status" value="1"/>
</dbReference>
<dbReference type="Proteomes" id="UP000199532">
    <property type="component" value="Unassembled WGS sequence"/>
</dbReference>
<reference evidence="3 4" key="1">
    <citation type="submission" date="2016-10" db="EMBL/GenBank/DDBJ databases">
        <authorList>
            <person name="de Groot N.N."/>
        </authorList>
    </citation>
    <scope>NUCLEOTIDE SEQUENCE [LARGE SCALE GENOMIC DNA]</scope>
    <source>
        <strain evidence="3 4">DSM 19938</strain>
    </source>
</reference>
<dbReference type="PANTHER" id="PTHR43818:SF5">
    <property type="entry name" value="OXIDOREDUCTASE FAMILY PROTEIN"/>
    <property type="match status" value="1"/>
</dbReference>
<dbReference type="Pfam" id="PF19051">
    <property type="entry name" value="GFO_IDH_MocA_C2"/>
    <property type="match status" value="1"/>
</dbReference>
<feature type="domain" description="Gfo/Idh/MocA-like oxidoreductase bacterial type C-terminal" evidence="2">
    <location>
        <begin position="228"/>
        <end position="286"/>
    </location>
</feature>
<evidence type="ECO:0000259" key="2">
    <source>
        <dbReference type="Pfam" id="PF19051"/>
    </source>
</evidence>
<sequence>MEDKNDINSSALSASSNSGSVDTRREFIKKTLAGTALLSFGGILPGFSPKSYAKIVGANEKVRVAMMGVNSRGFALASNYALQPNCEVVSVSDTDSRAAAKCIAKVEELSGSKPKSQPDFRKALEDKNVDALVVAAPDHWHAPAAILASKAGKHVYLEKPCSHNPNEGELLVAAAKKYKNVIQMGNQRRSWPNVAAGVKEVIDGSIGRPYFAKGWYTNNRASIGIGKEVAVPSWLDYELWQGPAPRTAYKDNLVHYNWHWLWNWGTGEALNNGTHMVDLMRWGLGVEYPTHVTSSGGRYRYKDDWQTPDTQVISWDFGNDKGMTWEGRSCNGRTIEGASVGVVFYGETGSIQIEPGNSYKVYDLENKLVKDVKNDYKIDARNKMDPSQALDAIHIQNFFDGIKKGVTVNAEIVGGHQSTLLCQLGNIAVRSGGSLEIDPKNGHIKNNKEAEKLWKREYAKGWEPTV</sequence>
<dbReference type="Gene3D" id="3.30.360.10">
    <property type="entry name" value="Dihydrodipicolinate Reductase, domain 2"/>
    <property type="match status" value="1"/>
</dbReference>
<dbReference type="InterPro" id="IPR006311">
    <property type="entry name" value="TAT_signal"/>
</dbReference>
<dbReference type="SUPFAM" id="SSF55347">
    <property type="entry name" value="Glyceraldehyde-3-phosphate dehydrogenase-like, C-terminal domain"/>
    <property type="match status" value="1"/>
</dbReference>